<organism evidence="1 2">
    <name type="scientific">Saguinus oedipus</name>
    <name type="common">Cotton-top tamarin</name>
    <name type="synonym">Oedipomidas oedipus</name>
    <dbReference type="NCBI Taxonomy" id="9490"/>
    <lineage>
        <taxon>Eukaryota</taxon>
        <taxon>Metazoa</taxon>
        <taxon>Chordata</taxon>
        <taxon>Craniata</taxon>
        <taxon>Vertebrata</taxon>
        <taxon>Euteleostomi</taxon>
        <taxon>Mammalia</taxon>
        <taxon>Eutheria</taxon>
        <taxon>Euarchontoglires</taxon>
        <taxon>Primates</taxon>
        <taxon>Haplorrhini</taxon>
        <taxon>Platyrrhini</taxon>
        <taxon>Cebidae</taxon>
        <taxon>Callitrichinae</taxon>
        <taxon>Saguinus</taxon>
    </lineage>
</organism>
<dbReference type="EMBL" id="JASSZA010000020">
    <property type="protein sequence ID" value="KAK2085959.1"/>
    <property type="molecule type" value="Genomic_DNA"/>
</dbReference>
<sequence>MQKNEKELMTTLKSLRSFQGVTIFIKAPSLHRSFDTHDPNDSSPHIISIGTW</sequence>
<gene>
    <name evidence="1" type="ORF">P7K49_035384</name>
</gene>
<dbReference type="Proteomes" id="UP001266305">
    <property type="component" value="Unassembled WGS sequence"/>
</dbReference>
<name>A0ABQ9TMP9_SAGOE</name>
<keyword evidence="2" id="KW-1185">Reference proteome</keyword>
<reference evidence="1 2" key="1">
    <citation type="submission" date="2023-05" db="EMBL/GenBank/DDBJ databases">
        <title>B98-5 Cell Line De Novo Hybrid Assembly: An Optical Mapping Approach.</title>
        <authorList>
            <person name="Kananen K."/>
            <person name="Auerbach J.A."/>
            <person name="Kautto E."/>
            <person name="Blachly J.S."/>
        </authorList>
    </citation>
    <scope>NUCLEOTIDE SEQUENCE [LARGE SCALE GENOMIC DNA]</scope>
    <source>
        <strain evidence="1">B95-8</strain>
        <tissue evidence="1">Cell line</tissue>
    </source>
</reference>
<feature type="non-terminal residue" evidence="1">
    <location>
        <position position="52"/>
    </location>
</feature>
<comment type="caution">
    <text evidence="1">The sequence shown here is derived from an EMBL/GenBank/DDBJ whole genome shotgun (WGS) entry which is preliminary data.</text>
</comment>
<accession>A0ABQ9TMP9</accession>
<protein>
    <submittedName>
        <fullName evidence="1">Uncharacterized protein</fullName>
    </submittedName>
</protein>
<evidence type="ECO:0000313" key="1">
    <source>
        <dbReference type="EMBL" id="KAK2085959.1"/>
    </source>
</evidence>
<proteinExistence type="predicted"/>
<evidence type="ECO:0000313" key="2">
    <source>
        <dbReference type="Proteomes" id="UP001266305"/>
    </source>
</evidence>